<comment type="catalytic activity">
    <reaction evidence="1">
        <text>ATP + protein L-histidine = ADP + protein N-phospho-L-histidine.</text>
        <dbReference type="EC" id="2.7.13.3"/>
    </reaction>
</comment>
<dbReference type="EC" id="2.7.13.3" evidence="2"/>
<dbReference type="PANTHER" id="PTHR43304:SF1">
    <property type="entry name" value="PAC DOMAIN-CONTAINING PROTEIN"/>
    <property type="match status" value="1"/>
</dbReference>
<dbReference type="InterPro" id="IPR052162">
    <property type="entry name" value="Sensor_kinase/Photoreceptor"/>
</dbReference>
<reference evidence="11 12" key="1">
    <citation type="submission" date="2017-03" db="EMBL/GenBank/DDBJ databases">
        <title>Genome analysis of Rhizobial strains effectives or ineffectives for nitrogen fixation isolated from bean seeds.</title>
        <authorList>
            <person name="Peralta H."/>
            <person name="Aguilar-Vera A."/>
            <person name="Mora Y."/>
            <person name="Vargas-Lagunas C."/>
            <person name="Girard L."/>
            <person name="Mora J."/>
        </authorList>
    </citation>
    <scope>NUCLEOTIDE SEQUENCE [LARGE SCALE GENOMIC DNA]</scope>
    <source>
        <strain evidence="11 12">CCGM3</strain>
    </source>
</reference>
<dbReference type="InterPro" id="IPR003594">
    <property type="entry name" value="HATPase_dom"/>
</dbReference>
<feature type="compositionally biased region" description="Polar residues" evidence="7">
    <location>
        <begin position="841"/>
        <end position="860"/>
    </location>
</feature>
<dbReference type="CDD" id="cd00082">
    <property type="entry name" value="HisKA"/>
    <property type="match status" value="1"/>
</dbReference>
<dbReference type="PANTHER" id="PTHR43304">
    <property type="entry name" value="PHYTOCHROME-LIKE PROTEIN CPH1"/>
    <property type="match status" value="1"/>
</dbReference>
<dbReference type="AlphaFoldDB" id="A0A370KKJ7"/>
<dbReference type="PROSITE" id="PS50113">
    <property type="entry name" value="PAC"/>
    <property type="match status" value="2"/>
</dbReference>
<evidence type="ECO:0000256" key="6">
    <source>
        <dbReference type="SAM" id="Coils"/>
    </source>
</evidence>
<evidence type="ECO:0000259" key="8">
    <source>
        <dbReference type="PROSITE" id="PS50109"/>
    </source>
</evidence>
<feature type="coiled-coil region" evidence="6">
    <location>
        <begin position="219"/>
        <end position="246"/>
    </location>
</feature>
<keyword evidence="6" id="KW-0175">Coiled coil</keyword>
<dbReference type="InterPro" id="IPR003661">
    <property type="entry name" value="HisK_dim/P_dom"/>
</dbReference>
<evidence type="ECO:0000256" key="4">
    <source>
        <dbReference type="ARBA" id="ARBA00022679"/>
    </source>
</evidence>
<evidence type="ECO:0000256" key="1">
    <source>
        <dbReference type="ARBA" id="ARBA00000085"/>
    </source>
</evidence>
<feature type="region of interest" description="Disordered" evidence="7">
    <location>
        <begin position="840"/>
        <end position="860"/>
    </location>
</feature>
<feature type="domain" description="PAS" evidence="9">
    <location>
        <begin position="236"/>
        <end position="306"/>
    </location>
</feature>
<dbReference type="GO" id="GO:0000155">
    <property type="term" value="F:phosphorelay sensor kinase activity"/>
    <property type="evidence" value="ECO:0007669"/>
    <property type="project" value="InterPro"/>
</dbReference>
<accession>A0A370KKJ7</accession>
<dbReference type="InterPro" id="IPR004358">
    <property type="entry name" value="Sig_transdc_His_kin-like_C"/>
</dbReference>
<dbReference type="PROSITE" id="PS50109">
    <property type="entry name" value="HIS_KIN"/>
    <property type="match status" value="1"/>
</dbReference>
<dbReference type="FunFam" id="3.30.450.20:FF:000099">
    <property type="entry name" value="Sensory box sensor histidine kinase"/>
    <property type="match status" value="1"/>
</dbReference>
<keyword evidence="3" id="KW-0597">Phosphoprotein</keyword>
<feature type="domain" description="PAS" evidence="9">
    <location>
        <begin position="511"/>
        <end position="555"/>
    </location>
</feature>
<evidence type="ECO:0000313" key="11">
    <source>
        <dbReference type="EMBL" id="RDJ08691.1"/>
    </source>
</evidence>
<evidence type="ECO:0000256" key="3">
    <source>
        <dbReference type="ARBA" id="ARBA00022553"/>
    </source>
</evidence>
<dbReference type="InterPro" id="IPR000700">
    <property type="entry name" value="PAS-assoc_C"/>
</dbReference>
<dbReference type="Pfam" id="PF02518">
    <property type="entry name" value="HATPase_c"/>
    <property type="match status" value="1"/>
</dbReference>
<dbReference type="Pfam" id="PF08447">
    <property type="entry name" value="PAS_3"/>
    <property type="match status" value="3"/>
</dbReference>
<dbReference type="EMBL" id="NAAC01000018">
    <property type="protein sequence ID" value="RDJ08691.1"/>
    <property type="molecule type" value="Genomic_DNA"/>
</dbReference>
<name>A0A370KKJ7_9HYPH</name>
<dbReference type="InterPro" id="IPR035965">
    <property type="entry name" value="PAS-like_dom_sf"/>
</dbReference>
<dbReference type="SUPFAM" id="SSF55874">
    <property type="entry name" value="ATPase domain of HSP90 chaperone/DNA topoisomerase II/histidine kinase"/>
    <property type="match status" value="1"/>
</dbReference>
<dbReference type="Gene3D" id="3.30.565.10">
    <property type="entry name" value="Histidine kinase-like ATPase, C-terminal domain"/>
    <property type="match status" value="1"/>
</dbReference>
<evidence type="ECO:0000256" key="7">
    <source>
        <dbReference type="SAM" id="MobiDB-lite"/>
    </source>
</evidence>
<sequence>MSPRRSSWKNCESGVRGGARFPTAVRTMVDFVKSAAPRDDWRRRCMSDLITLVALPAMWSGGDLYQIGSILLDALQAMLDVDLLYLRLMLPDDPELVELARLPTSDVAIDALEVGASLDSALGPLSAWPASANLSLEQGLMVIAHAQVGLGAAAGVLVAGCHGRLLSQEERLVLNVGANQAALAVNEAARHVGQAKLAAMLEERISERTMELATASVALKKEIAEREQTEEALRQSERTARRLVDSMPGMVAILSTEGVVEAVNSQLTRYCGVGLQEFRTWQHADIIHHDDLPRAIRIFNEAIAAEQNFDLEVRVKGSAGDYRWFQVHGVPFRDPSTAPWYVFLTDVDDRRRAEAARAANERKLQEIVDAIPVMAWAAAPSGEVEYLNEPWLEFSGIAADEADRWWTVVHPDDLAGLLKTWEEVLHAGVPGEAEARIRRRDGQYRWFLIRSNPVFAEDGSVARWYGTNTDIDDRKKAEDKLRHSEMLLAEGERMSHTGTFCWQLATDDVIFSDELSRIFGFEKDTVITMEAVAKRVHPDDREVLARRRDEIRAGSYNPEYQARIISGDGSVRYLRVVARSLEYPDGHVECIGAGQDITERRLAEEARDRFRAELSQITRVMSLGMMTAAIAHEVNQPLSGIITNASTSLRLLAATPPNVEGALEAARRTIRDGQRASDVVGKVRALFRKQPATLQPLDLNDAAREVVDLIGSDLQRNRIALRLDLSDQLPAVEGDRVQLQQVIMNLLRNAIDAIREPTHQPREIALRTAITTEGLVELAVQDTGSGIATDIEQLFTAFHTTKNDGMGIGLSVSRSIVEGHNGQMYASPNEKAGATFGFRLPSNSAPQAQATGFGQTRTLR</sequence>
<dbReference type="SMART" id="SM00091">
    <property type="entry name" value="PAS"/>
    <property type="match status" value="3"/>
</dbReference>
<dbReference type="NCBIfam" id="TIGR00229">
    <property type="entry name" value="sensory_box"/>
    <property type="match status" value="3"/>
</dbReference>
<evidence type="ECO:0000256" key="5">
    <source>
        <dbReference type="ARBA" id="ARBA00022777"/>
    </source>
</evidence>
<dbReference type="Gene3D" id="3.30.450.20">
    <property type="entry name" value="PAS domain"/>
    <property type="match status" value="3"/>
</dbReference>
<dbReference type="InterPro" id="IPR036097">
    <property type="entry name" value="HisK_dim/P_sf"/>
</dbReference>
<dbReference type="InterPro" id="IPR005467">
    <property type="entry name" value="His_kinase_dom"/>
</dbReference>
<dbReference type="InterPro" id="IPR001610">
    <property type="entry name" value="PAC"/>
</dbReference>
<evidence type="ECO:0000256" key="2">
    <source>
        <dbReference type="ARBA" id="ARBA00012438"/>
    </source>
</evidence>
<dbReference type="SUPFAM" id="SSF47384">
    <property type="entry name" value="Homodimeric domain of signal transducing histidine kinase"/>
    <property type="match status" value="1"/>
</dbReference>
<keyword evidence="5" id="KW-0418">Kinase</keyword>
<dbReference type="Proteomes" id="UP000254939">
    <property type="component" value="Unassembled WGS sequence"/>
</dbReference>
<protein>
    <recommendedName>
        <fullName evidence="2">histidine kinase</fullName>
        <ecNumber evidence="2">2.7.13.3</ecNumber>
    </recommendedName>
</protein>
<evidence type="ECO:0000313" key="12">
    <source>
        <dbReference type="Proteomes" id="UP000254939"/>
    </source>
</evidence>
<dbReference type="SUPFAM" id="SSF55785">
    <property type="entry name" value="PYP-like sensor domain (PAS domain)"/>
    <property type="match status" value="3"/>
</dbReference>
<evidence type="ECO:0000259" key="10">
    <source>
        <dbReference type="PROSITE" id="PS50113"/>
    </source>
</evidence>
<gene>
    <name evidence="11" type="ORF">B5K06_19180</name>
</gene>
<dbReference type="InterPro" id="IPR036890">
    <property type="entry name" value="HATPase_C_sf"/>
</dbReference>
<comment type="caution">
    <text evidence="11">The sequence shown here is derived from an EMBL/GenBank/DDBJ whole genome shotgun (WGS) entry which is preliminary data.</text>
</comment>
<feature type="domain" description="Histidine kinase" evidence="8">
    <location>
        <begin position="629"/>
        <end position="844"/>
    </location>
</feature>
<dbReference type="SMART" id="SM00388">
    <property type="entry name" value="HisKA"/>
    <property type="match status" value="1"/>
</dbReference>
<keyword evidence="4" id="KW-0808">Transferase</keyword>
<dbReference type="InterPro" id="IPR000014">
    <property type="entry name" value="PAS"/>
</dbReference>
<dbReference type="OrthoDB" id="226486at2"/>
<organism evidence="11 12">
    <name type="scientific">Rhizobium grahamii</name>
    <dbReference type="NCBI Taxonomy" id="1120045"/>
    <lineage>
        <taxon>Bacteria</taxon>
        <taxon>Pseudomonadati</taxon>
        <taxon>Pseudomonadota</taxon>
        <taxon>Alphaproteobacteria</taxon>
        <taxon>Hyphomicrobiales</taxon>
        <taxon>Rhizobiaceae</taxon>
        <taxon>Rhizobium/Agrobacterium group</taxon>
        <taxon>Rhizobium</taxon>
    </lineage>
</organism>
<dbReference type="InterPro" id="IPR013655">
    <property type="entry name" value="PAS_fold_3"/>
</dbReference>
<dbReference type="PROSITE" id="PS50112">
    <property type="entry name" value="PAS"/>
    <property type="match status" value="2"/>
</dbReference>
<proteinExistence type="predicted"/>
<dbReference type="SMART" id="SM00086">
    <property type="entry name" value="PAC"/>
    <property type="match status" value="3"/>
</dbReference>
<feature type="domain" description="PAC" evidence="10">
    <location>
        <begin position="558"/>
        <end position="609"/>
    </location>
</feature>
<dbReference type="PRINTS" id="PR00344">
    <property type="entry name" value="BCTRLSENSOR"/>
</dbReference>
<dbReference type="CDD" id="cd00130">
    <property type="entry name" value="PAS"/>
    <property type="match status" value="3"/>
</dbReference>
<evidence type="ECO:0000259" key="9">
    <source>
        <dbReference type="PROSITE" id="PS50112"/>
    </source>
</evidence>
<feature type="domain" description="PAC" evidence="10">
    <location>
        <begin position="431"/>
        <end position="483"/>
    </location>
</feature>
<dbReference type="SMART" id="SM00387">
    <property type="entry name" value="HATPase_c"/>
    <property type="match status" value="1"/>
</dbReference>
<dbReference type="Gene3D" id="1.10.287.130">
    <property type="match status" value="1"/>
</dbReference>